<dbReference type="EMBL" id="BKCN01000001">
    <property type="protein sequence ID" value="GER02417.1"/>
    <property type="molecule type" value="Genomic_DNA"/>
</dbReference>
<evidence type="ECO:0000313" key="3">
    <source>
        <dbReference type="EMBL" id="GER02417.1"/>
    </source>
</evidence>
<dbReference type="GO" id="GO:0016020">
    <property type="term" value="C:membrane"/>
    <property type="evidence" value="ECO:0007669"/>
    <property type="project" value="InterPro"/>
</dbReference>
<dbReference type="Gene3D" id="2.40.160.10">
    <property type="entry name" value="Porin"/>
    <property type="match status" value="1"/>
</dbReference>
<feature type="domain" description="Porin" evidence="2">
    <location>
        <begin position="111"/>
        <end position="281"/>
    </location>
</feature>
<dbReference type="Proteomes" id="UP000324996">
    <property type="component" value="Unassembled WGS sequence"/>
</dbReference>
<dbReference type="Pfam" id="PF13609">
    <property type="entry name" value="Porin_4"/>
    <property type="match status" value="1"/>
</dbReference>
<accession>A0A5A7N318</accession>
<feature type="signal peptide" evidence="1">
    <location>
        <begin position="1"/>
        <end position="23"/>
    </location>
</feature>
<organism evidence="3 4">
    <name type="scientific">Iodidimonas nitroreducens</name>
    <dbReference type="NCBI Taxonomy" id="1236968"/>
    <lineage>
        <taxon>Bacteria</taxon>
        <taxon>Pseudomonadati</taxon>
        <taxon>Pseudomonadota</taxon>
        <taxon>Alphaproteobacteria</taxon>
        <taxon>Iodidimonadales</taxon>
        <taxon>Iodidimonadaceae</taxon>
        <taxon>Iodidimonas</taxon>
    </lineage>
</organism>
<evidence type="ECO:0000256" key="1">
    <source>
        <dbReference type="SAM" id="SignalP"/>
    </source>
</evidence>
<name>A0A5A7N318_9PROT</name>
<sequence length="463" mass="49926">MKQAFLKALALLGMFAICITDGAAEQVPRFKSSGFLQSLDLFADQSATLQGDDQKPDRLKIDFAFRGEQMKEEPGFLYLRDESSDQTGDIAPLESASHARPSTSFTPRLSALGGLDRGVDPNGRARTLSSFTPRYAGSEMTLSFAPRENSTPREQIRLKINSEYLLEQSPGYLAAGPGNFGSGAALSPYDRESLNMGMSVGYLGFIIAASMTRESGGLLQDIDGFDIGFGYAWSAFTTQLSVGEYHLGGDTPGFETGYDRYHKLELGAAYAVSERLRVSGGFVCSIMVHALASMAMRQNVRACFILAPASISDPVLKAIPSASVLAASGGQMAKAIFVESTDRGNAAQAGGQAVDILAVDPAQGIHRQAAMADHACQPMRPQGSGTRVARCFKDRRAQNRITAQPPGLRHSPLIMGRCSHDPARMSPYSLPIFQHPPFFQHPLRPMNALRATGPGQSRITRHQ</sequence>
<dbReference type="AlphaFoldDB" id="A0A5A7N318"/>
<evidence type="ECO:0000313" key="4">
    <source>
        <dbReference type="Proteomes" id="UP000324996"/>
    </source>
</evidence>
<comment type="caution">
    <text evidence="3">The sequence shown here is derived from an EMBL/GenBank/DDBJ whole genome shotgun (WGS) entry which is preliminary data.</text>
</comment>
<dbReference type="InterPro" id="IPR033900">
    <property type="entry name" value="Gram_neg_porin_domain"/>
</dbReference>
<dbReference type="GO" id="GO:0015288">
    <property type="term" value="F:porin activity"/>
    <property type="evidence" value="ECO:0007669"/>
    <property type="project" value="InterPro"/>
</dbReference>
<evidence type="ECO:0000259" key="2">
    <source>
        <dbReference type="Pfam" id="PF13609"/>
    </source>
</evidence>
<keyword evidence="1" id="KW-0732">Signal</keyword>
<feature type="chain" id="PRO_5022936165" description="Porin domain-containing protein" evidence="1">
    <location>
        <begin position="24"/>
        <end position="463"/>
    </location>
</feature>
<gene>
    <name evidence="3" type="ORF">JCM17846_00990</name>
</gene>
<dbReference type="InterPro" id="IPR023614">
    <property type="entry name" value="Porin_dom_sf"/>
</dbReference>
<keyword evidence="4" id="KW-1185">Reference proteome</keyword>
<proteinExistence type="predicted"/>
<dbReference type="SUPFAM" id="SSF56935">
    <property type="entry name" value="Porins"/>
    <property type="match status" value="1"/>
</dbReference>
<protein>
    <recommendedName>
        <fullName evidence="2">Porin domain-containing protein</fullName>
    </recommendedName>
</protein>
<reference evidence="3 4" key="1">
    <citation type="submission" date="2019-09" db="EMBL/GenBank/DDBJ databases">
        <title>NBRP : Genome information of microbial organism related human and environment.</title>
        <authorList>
            <person name="Hattori M."/>
            <person name="Oshima K."/>
            <person name="Inaba H."/>
            <person name="Suda W."/>
            <person name="Sakamoto M."/>
            <person name="Iino T."/>
            <person name="Kitahara M."/>
            <person name="Oshida Y."/>
            <person name="Iida T."/>
            <person name="Kudo T."/>
            <person name="Itoh T."/>
            <person name="Ohkuma M."/>
        </authorList>
    </citation>
    <scope>NUCLEOTIDE SEQUENCE [LARGE SCALE GENOMIC DNA]</scope>
    <source>
        <strain evidence="3 4">Q-1</strain>
    </source>
</reference>